<dbReference type="InterPro" id="IPR051083">
    <property type="entry name" value="GrpII_Intron_Splice-Mob/Def"/>
</dbReference>
<dbReference type="InterPro" id="IPR000477">
    <property type="entry name" value="RT_dom"/>
</dbReference>
<evidence type="ECO:0000259" key="1">
    <source>
        <dbReference type="PROSITE" id="PS50878"/>
    </source>
</evidence>
<protein>
    <recommendedName>
        <fullName evidence="1">Reverse transcriptase domain-containing protein</fullName>
    </recommendedName>
</protein>
<dbReference type="AlphaFoldDB" id="A0A4Y2MSU1"/>
<comment type="caution">
    <text evidence="2">The sequence shown here is derived from an EMBL/GenBank/DDBJ whole genome shotgun (WGS) entry which is preliminary data.</text>
</comment>
<dbReference type="InterPro" id="IPR030931">
    <property type="entry name" value="Group_II_RT_mat"/>
</dbReference>
<evidence type="ECO:0000313" key="3">
    <source>
        <dbReference type="Proteomes" id="UP000499080"/>
    </source>
</evidence>
<dbReference type="CDD" id="cd01651">
    <property type="entry name" value="RT_G2_intron"/>
    <property type="match status" value="1"/>
</dbReference>
<name>A0A4Y2MSU1_ARAVE</name>
<gene>
    <name evidence="2" type="primary">ykfC_0</name>
    <name evidence="2" type="ORF">AVEN_68666_1</name>
</gene>
<evidence type="ECO:0000313" key="2">
    <source>
        <dbReference type="EMBL" id="GBN28907.1"/>
    </source>
</evidence>
<dbReference type="EMBL" id="BGPR01205430">
    <property type="protein sequence ID" value="GBN28907.1"/>
    <property type="molecule type" value="Genomic_DNA"/>
</dbReference>
<proteinExistence type="predicted"/>
<dbReference type="InterPro" id="IPR013597">
    <property type="entry name" value="Mat_intron_G2"/>
</dbReference>
<dbReference type="InterPro" id="IPR043502">
    <property type="entry name" value="DNA/RNA_pol_sf"/>
</dbReference>
<dbReference type="PANTHER" id="PTHR34047">
    <property type="entry name" value="NUCLEAR INTRON MATURASE 1, MITOCHONDRIAL-RELATED"/>
    <property type="match status" value="1"/>
</dbReference>
<dbReference type="NCBIfam" id="TIGR04416">
    <property type="entry name" value="group_II_RT_mat"/>
    <property type="match status" value="1"/>
</dbReference>
<dbReference type="PROSITE" id="PS50878">
    <property type="entry name" value="RT_POL"/>
    <property type="match status" value="1"/>
</dbReference>
<dbReference type="Pfam" id="PF08388">
    <property type="entry name" value="GIIM"/>
    <property type="match status" value="1"/>
</dbReference>
<dbReference type="Pfam" id="PF00078">
    <property type="entry name" value="RVT_1"/>
    <property type="match status" value="1"/>
</dbReference>
<organism evidence="2 3">
    <name type="scientific">Araneus ventricosus</name>
    <name type="common">Orbweaver spider</name>
    <name type="synonym">Epeira ventricosa</name>
    <dbReference type="NCBI Taxonomy" id="182803"/>
    <lineage>
        <taxon>Eukaryota</taxon>
        <taxon>Metazoa</taxon>
        <taxon>Ecdysozoa</taxon>
        <taxon>Arthropoda</taxon>
        <taxon>Chelicerata</taxon>
        <taxon>Arachnida</taxon>
        <taxon>Araneae</taxon>
        <taxon>Araneomorphae</taxon>
        <taxon>Entelegynae</taxon>
        <taxon>Araneoidea</taxon>
        <taxon>Araneidae</taxon>
        <taxon>Araneus</taxon>
    </lineage>
</organism>
<dbReference type="PANTHER" id="PTHR34047:SF8">
    <property type="entry name" value="PROTEIN YKFC"/>
    <property type="match status" value="1"/>
</dbReference>
<keyword evidence="3" id="KW-1185">Reference proteome</keyword>
<dbReference type="Proteomes" id="UP000499080">
    <property type="component" value="Unassembled WGS sequence"/>
</dbReference>
<reference evidence="2 3" key="1">
    <citation type="journal article" date="2019" name="Sci. Rep.">
        <title>Orb-weaving spider Araneus ventricosus genome elucidates the spidroin gene catalogue.</title>
        <authorList>
            <person name="Kono N."/>
            <person name="Nakamura H."/>
            <person name="Ohtoshi R."/>
            <person name="Moran D.A.P."/>
            <person name="Shinohara A."/>
            <person name="Yoshida Y."/>
            <person name="Fujiwara M."/>
            <person name="Mori M."/>
            <person name="Tomita M."/>
            <person name="Arakawa K."/>
        </authorList>
    </citation>
    <scope>NUCLEOTIDE SEQUENCE [LARGE SCALE GENOMIC DNA]</scope>
</reference>
<sequence length="469" mass="55128">MTKIPIKLQDLRRKIYTKAKTEPEWRFWGIYVHVCKIETLEEAYKLTKKSNGAPGIDEVTFESIEAMGVRKYLQRIRHELITKTYNPNRNRRKEIPKSGGKFRKLNIPCIRDRIVQSALKLIIEPIFESDFQDGSYGYRPKRKAHEAVNRVAKAAIKGKTKCIDVDLKSYFDNVRHHILMEKIARRINDKEIMHLIKLILKVGGKRGIAQGSPISPLLSNIYLNEVDKMLEKAKEVTREGKYQRVEYARWADDIVILISGHQKWEWLEKLVYKRLQEELVKLEVSVNEEKTKAINLKKGETFNFLGFDFRERITKQGKWSVQRTPTMKARTNLLQRLKEIFRGHKSQPIGKVIKIINPILRGWTNYFRIGNSSRSFNYVKRWVEKKTRRNLMRSRKMRKGFGWKRWSKEWISKLGLYSDYRIRYYEPKAQPVQYVINFGKNLLGKRSAGKPHAAFDEAGAGNVNMGILD</sequence>
<dbReference type="OrthoDB" id="6420582at2759"/>
<feature type="domain" description="Reverse transcriptase" evidence="1">
    <location>
        <begin position="76"/>
        <end position="309"/>
    </location>
</feature>
<dbReference type="SUPFAM" id="SSF56672">
    <property type="entry name" value="DNA/RNA polymerases"/>
    <property type="match status" value="1"/>
</dbReference>
<dbReference type="GO" id="GO:0071897">
    <property type="term" value="P:DNA biosynthetic process"/>
    <property type="evidence" value="ECO:0007669"/>
    <property type="project" value="UniProtKB-ARBA"/>
</dbReference>
<accession>A0A4Y2MSU1</accession>